<dbReference type="InterPro" id="IPR006944">
    <property type="entry name" value="Phage/GTA_portal"/>
</dbReference>
<comment type="caution">
    <text evidence="1">The sequence shown here is derived from an EMBL/GenBank/DDBJ whole genome shotgun (WGS) entry which is preliminary data.</text>
</comment>
<name>A0A6L5X745_9FIRM</name>
<protein>
    <submittedName>
        <fullName evidence="1">Phage portal protein</fullName>
    </submittedName>
</protein>
<sequence>MAWFSTFLEKLFPTTEHIGGDPQAVVIDIPPDVYYESLAIYTAASLISNAIGHSEVRTYRNGKPDRTTDDYYLLNVAPNKNETSSLFWHRVINKMIYNGEALIVDAGGALYCADSFTRTVERPILGDIYGNVTVGNFTFNRIFTQDDAYLIRLDNIQVRRLIDGMYEQYKGIIASAAKAVQKGNGQKYKLHIQGTKAGDAEFNKFFAENISTQLKAYLENDNAVYPEFDGYELLSDPVAEKMTGDHSAEFLSLRKDLFSIVSAAFHIPDSMMSGNITNMSDIVGSFLTFGVDPYADVISEALNKRGTLDNYRRGNYYVMDTSSILHRDQFAVAANVSNLISSGVKSIDEVREMLGDAPLNTEWSQKHFITKNFADIAGGEEKASETILPDNA</sequence>
<dbReference type="Pfam" id="PF04860">
    <property type="entry name" value="Phage_portal"/>
    <property type="match status" value="1"/>
</dbReference>
<evidence type="ECO:0000313" key="1">
    <source>
        <dbReference type="EMBL" id="MSS16131.1"/>
    </source>
</evidence>
<gene>
    <name evidence="1" type="ORF">FYJ35_14055</name>
</gene>
<reference evidence="1 2" key="1">
    <citation type="submission" date="2019-08" db="EMBL/GenBank/DDBJ databases">
        <title>In-depth cultivation of the pig gut microbiome towards novel bacterial diversity and tailored functional studies.</title>
        <authorList>
            <person name="Wylensek D."/>
            <person name="Hitch T.C.A."/>
            <person name="Clavel T."/>
        </authorList>
    </citation>
    <scope>NUCLEOTIDE SEQUENCE [LARGE SCALE GENOMIC DNA]</scope>
    <source>
        <strain evidence="1 2">Oil+RF-744-WCA-WT-11</strain>
    </source>
</reference>
<proteinExistence type="predicted"/>
<organism evidence="1 2">
    <name type="scientific">Porcincola intestinalis</name>
    <dbReference type="NCBI Taxonomy" id="2606632"/>
    <lineage>
        <taxon>Bacteria</taxon>
        <taxon>Bacillati</taxon>
        <taxon>Bacillota</taxon>
        <taxon>Clostridia</taxon>
        <taxon>Lachnospirales</taxon>
        <taxon>Lachnospiraceae</taxon>
        <taxon>Porcincola</taxon>
    </lineage>
</organism>
<dbReference type="Proteomes" id="UP000481852">
    <property type="component" value="Unassembled WGS sequence"/>
</dbReference>
<keyword evidence="2" id="KW-1185">Reference proteome</keyword>
<accession>A0A6L5X745</accession>
<evidence type="ECO:0000313" key="2">
    <source>
        <dbReference type="Proteomes" id="UP000481852"/>
    </source>
</evidence>
<dbReference type="RefSeq" id="WP_154527561.1">
    <property type="nucleotide sequence ID" value="NZ_VULZ01000024.1"/>
</dbReference>
<dbReference type="AlphaFoldDB" id="A0A6L5X745"/>
<dbReference type="EMBL" id="VULZ01000024">
    <property type="protein sequence ID" value="MSS16131.1"/>
    <property type="molecule type" value="Genomic_DNA"/>
</dbReference>